<keyword evidence="3" id="KW-1185">Reference proteome</keyword>
<accession>A0ABW2N0I7</accession>
<feature type="domain" description="Fatty acid desaturase" evidence="1">
    <location>
        <begin position="78"/>
        <end position="348"/>
    </location>
</feature>
<dbReference type="RefSeq" id="WP_255891718.1">
    <property type="nucleotide sequence ID" value="NZ_JAFMZM010000005.1"/>
</dbReference>
<gene>
    <name evidence="2" type="ORF">ACFQO6_09250</name>
</gene>
<dbReference type="Proteomes" id="UP001596524">
    <property type="component" value="Unassembled WGS sequence"/>
</dbReference>
<dbReference type="PANTHER" id="PTHR19353:SF19">
    <property type="entry name" value="DELTA(5) FATTY ACID DESATURASE C-RELATED"/>
    <property type="match status" value="1"/>
</dbReference>
<reference evidence="3" key="1">
    <citation type="journal article" date="2019" name="Int. J. Syst. Evol. Microbiol.">
        <title>The Global Catalogue of Microorganisms (GCM) 10K type strain sequencing project: providing services to taxonomists for standard genome sequencing and annotation.</title>
        <authorList>
            <consortium name="The Broad Institute Genomics Platform"/>
            <consortium name="The Broad Institute Genome Sequencing Center for Infectious Disease"/>
            <person name="Wu L."/>
            <person name="Ma J."/>
        </authorList>
    </citation>
    <scope>NUCLEOTIDE SEQUENCE [LARGE SCALE GENOMIC DNA]</scope>
    <source>
        <strain evidence="3">FCH27</strain>
    </source>
</reference>
<sequence length="377" mass="42770">MPALLQQTLTPSGRRSYADLTPEEVEEIGRTLDALREDVLASRGERDAAYIRRLIAVQKGLEVTGRLALLGSRNRACWWLGTASLALAKILDNMEIGHNVLHGQWDWMRDPKIHSSTWEWDHATPPDQWQRAHNDRHHVNTNVLGKDNDLGYGILRVDEAQEWEPRHLVQPLWNLVNACIFEYGIAMYDLDLGTRLREGTGFSPQMKKELRTTLRRAGRRAGRDYVLHPLLSLPTGSFRSTLTANLTANLVRNVWSHSVIMCGHFPEGVETFEVDELDESETRGQWYLRQMLGSANISGPPLLHVLCGNLSHQIEHHIFPDLPSNRYGEIAGPVRDLFERHGLAYNSRPLIRQVASAWHKVLRLARPPRGRRAAAGA</sequence>
<dbReference type="PANTHER" id="PTHR19353">
    <property type="entry name" value="FATTY ACID DESATURASE 2"/>
    <property type="match status" value="1"/>
</dbReference>
<dbReference type="InterPro" id="IPR005804">
    <property type="entry name" value="FA_desaturase_dom"/>
</dbReference>
<evidence type="ECO:0000313" key="3">
    <source>
        <dbReference type="Proteomes" id="UP001596524"/>
    </source>
</evidence>
<organism evidence="2 3">
    <name type="scientific">Nocardioides astragali</name>
    <dbReference type="NCBI Taxonomy" id="1776736"/>
    <lineage>
        <taxon>Bacteria</taxon>
        <taxon>Bacillati</taxon>
        <taxon>Actinomycetota</taxon>
        <taxon>Actinomycetes</taxon>
        <taxon>Propionibacteriales</taxon>
        <taxon>Nocardioidaceae</taxon>
        <taxon>Nocardioides</taxon>
    </lineage>
</organism>
<dbReference type="EMBL" id="JBHTCH010000012">
    <property type="protein sequence ID" value="MFC7360453.1"/>
    <property type="molecule type" value="Genomic_DNA"/>
</dbReference>
<protein>
    <submittedName>
        <fullName evidence="2">Fatty acid desaturase family protein</fullName>
    </submittedName>
</protein>
<proteinExistence type="predicted"/>
<evidence type="ECO:0000259" key="1">
    <source>
        <dbReference type="Pfam" id="PF00487"/>
    </source>
</evidence>
<dbReference type="Pfam" id="PF00487">
    <property type="entry name" value="FA_desaturase"/>
    <property type="match status" value="1"/>
</dbReference>
<dbReference type="CDD" id="cd03506">
    <property type="entry name" value="Delta6-FADS-like"/>
    <property type="match status" value="1"/>
</dbReference>
<evidence type="ECO:0000313" key="2">
    <source>
        <dbReference type="EMBL" id="MFC7360453.1"/>
    </source>
</evidence>
<name>A0ABW2N0I7_9ACTN</name>
<dbReference type="InterPro" id="IPR012171">
    <property type="entry name" value="Fatty_acid_desaturase"/>
</dbReference>
<comment type="caution">
    <text evidence="2">The sequence shown here is derived from an EMBL/GenBank/DDBJ whole genome shotgun (WGS) entry which is preliminary data.</text>
</comment>